<organism evidence="2 3">
    <name type="scientific">Arthrobacter ginkgonis</name>
    <dbReference type="NCBI Taxonomy" id="1630594"/>
    <lineage>
        <taxon>Bacteria</taxon>
        <taxon>Bacillati</taxon>
        <taxon>Actinomycetota</taxon>
        <taxon>Actinomycetes</taxon>
        <taxon>Micrococcales</taxon>
        <taxon>Micrococcaceae</taxon>
        <taxon>Arthrobacter</taxon>
    </lineage>
</organism>
<accession>A0ABP7CGW7</accession>
<dbReference type="SUPFAM" id="SSF54593">
    <property type="entry name" value="Glyoxalase/Bleomycin resistance protein/Dihydroxybiphenyl dioxygenase"/>
    <property type="match status" value="1"/>
</dbReference>
<sequence>MTTTSTTSAAAAIDASALPSRLHHNAYVTNDQEATRAFYEDIVGLPLTATWREEDELFGAVRTYCHTFYGLGDGSALAFFQFVNEEDQKQFGPKMPFSPFQHIALKVTKEVQDRIAQSLKASDWKPEETYVLDHGYCTSLYTSDPNGLLLEFTYDTPGVEESDEQRRKTAHADLKAWLEGQHESNNNYR</sequence>
<evidence type="ECO:0000313" key="2">
    <source>
        <dbReference type="EMBL" id="GAA3687341.1"/>
    </source>
</evidence>
<dbReference type="PROSITE" id="PS51819">
    <property type="entry name" value="VOC"/>
    <property type="match status" value="1"/>
</dbReference>
<keyword evidence="3" id="KW-1185">Reference proteome</keyword>
<comment type="caution">
    <text evidence="2">The sequence shown here is derived from an EMBL/GenBank/DDBJ whole genome shotgun (WGS) entry which is preliminary data.</text>
</comment>
<feature type="domain" description="VOC" evidence="1">
    <location>
        <begin position="21"/>
        <end position="155"/>
    </location>
</feature>
<evidence type="ECO:0000259" key="1">
    <source>
        <dbReference type="PROSITE" id="PS51819"/>
    </source>
</evidence>
<dbReference type="InterPro" id="IPR037523">
    <property type="entry name" value="VOC_core"/>
</dbReference>
<dbReference type="Proteomes" id="UP001500752">
    <property type="component" value="Unassembled WGS sequence"/>
</dbReference>
<protein>
    <recommendedName>
        <fullName evidence="1">VOC domain-containing protein</fullName>
    </recommendedName>
</protein>
<gene>
    <name evidence="2" type="ORF">GCM10023081_25870</name>
</gene>
<dbReference type="Pfam" id="PF00903">
    <property type="entry name" value="Glyoxalase"/>
    <property type="match status" value="1"/>
</dbReference>
<dbReference type="Gene3D" id="3.10.180.10">
    <property type="entry name" value="2,3-Dihydroxybiphenyl 1,2-Dioxygenase, domain 1"/>
    <property type="match status" value="1"/>
</dbReference>
<dbReference type="RefSeq" id="WP_345151304.1">
    <property type="nucleotide sequence ID" value="NZ_BAABEO010000017.1"/>
</dbReference>
<evidence type="ECO:0000313" key="3">
    <source>
        <dbReference type="Proteomes" id="UP001500752"/>
    </source>
</evidence>
<proteinExistence type="predicted"/>
<dbReference type="CDD" id="cd06587">
    <property type="entry name" value="VOC"/>
    <property type="match status" value="1"/>
</dbReference>
<dbReference type="InterPro" id="IPR029068">
    <property type="entry name" value="Glyas_Bleomycin-R_OHBP_Dase"/>
</dbReference>
<dbReference type="EMBL" id="BAABEO010000017">
    <property type="protein sequence ID" value="GAA3687341.1"/>
    <property type="molecule type" value="Genomic_DNA"/>
</dbReference>
<dbReference type="InterPro" id="IPR004360">
    <property type="entry name" value="Glyas_Fos-R_dOase_dom"/>
</dbReference>
<reference evidence="3" key="1">
    <citation type="journal article" date="2019" name="Int. J. Syst. Evol. Microbiol.">
        <title>The Global Catalogue of Microorganisms (GCM) 10K type strain sequencing project: providing services to taxonomists for standard genome sequencing and annotation.</title>
        <authorList>
            <consortium name="The Broad Institute Genomics Platform"/>
            <consortium name="The Broad Institute Genome Sequencing Center for Infectious Disease"/>
            <person name="Wu L."/>
            <person name="Ma J."/>
        </authorList>
    </citation>
    <scope>NUCLEOTIDE SEQUENCE [LARGE SCALE GENOMIC DNA]</scope>
    <source>
        <strain evidence="3">JCM 30742</strain>
    </source>
</reference>
<name>A0ABP7CGW7_9MICC</name>